<dbReference type="Proteomes" id="UP000319817">
    <property type="component" value="Chromosome"/>
</dbReference>
<dbReference type="Pfam" id="PF02657">
    <property type="entry name" value="SufE"/>
    <property type="match status" value="1"/>
</dbReference>
<dbReference type="InterPro" id="IPR015421">
    <property type="entry name" value="PyrdxlP-dep_Trfase_major"/>
</dbReference>
<dbReference type="RefSeq" id="WP_419189058.1">
    <property type="nucleotide sequence ID" value="NZ_CP036526.1"/>
</dbReference>
<dbReference type="InterPro" id="IPR000192">
    <property type="entry name" value="Aminotrans_V_dom"/>
</dbReference>
<dbReference type="Gene3D" id="3.90.1150.10">
    <property type="entry name" value="Aspartate Aminotransferase, domain 1"/>
    <property type="match status" value="1"/>
</dbReference>
<comment type="cofactor">
    <cofactor evidence="1">
        <name>pyridoxal 5'-phosphate</name>
        <dbReference type="ChEBI" id="CHEBI:597326"/>
    </cofactor>
</comment>
<dbReference type="InterPro" id="IPR015422">
    <property type="entry name" value="PyrdxlP-dep_Trfase_small"/>
</dbReference>
<name>A0A517NWP3_9BACT</name>
<comment type="catalytic activity">
    <reaction evidence="6">
        <text>(sulfur carrier)-H + L-cysteine = (sulfur carrier)-SH + L-alanine</text>
        <dbReference type="Rhea" id="RHEA:43892"/>
        <dbReference type="Rhea" id="RHEA-COMP:14737"/>
        <dbReference type="Rhea" id="RHEA-COMP:14739"/>
        <dbReference type="ChEBI" id="CHEBI:29917"/>
        <dbReference type="ChEBI" id="CHEBI:35235"/>
        <dbReference type="ChEBI" id="CHEBI:57972"/>
        <dbReference type="ChEBI" id="CHEBI:64428"/>
        <dbReference type="EC" id="2.8.1.7"/>
    </reaction>
</comment>
<evidence type="ECO:0000256" key="3">
    <source>
        <dbReference type="ARBA" id="ARBA00012239"/>
    </source>
</evidence>
<dbReference type="InterPro" id="IPR003808">
    <property type="entry name" value="Fe-S_metab-assoc_dom"/>
</dbReference>
<evidence type="ECO:0000256" key="2">
    <source>
        <dbReference type="ARBA" id="ARBA00010447"/>
    </source>
</evidence>
<evidence type="ECO:0000256" key="5">
    <source>
        <dbReference type="ARBA" id="ARBA00022898"/>
    </source>
</evidence>
<dbReference type="GO" id="GO:0030170">
    <property type="term" value="F:pyridoxal phosphate binding"/>
    <property type="evidence" value="ECO:0007669"/>
    <property type="project" value="InterPro"/>
</dbReference>
<protein>
    <recommendedName>
        <fullName evidence="3">cysteine desulfurase</fullName>
        <ecNumber evidence="3">2.8.1.7</ecNumber>
    </recommendedName>
</protein>
<dbReference type="PANTHER" id="PTHR43586:SF8">
    <property type="entry name" value="CYSTEINE DESULFURASE 1, CHLOROPLASTIC"/>
    <property type="match status" value="1"/>
</dbReference>
<dbReference type="SUPFAM" id="SSF53383">
    <property type="entry name" value="PLP-dependent transferases"/>
    <property type="match status" value="1"/>
</dbReference>
<dbReference type="EMBL" id="CP036526">
    <property type="protein sequence ID" value="QDT11553.1"/>
    <property type="molecule type" value="Genomic_DNA"/>
</dbReference>
<dbReference type="NCBIfam" id="TIGR01979">
    <property type="entry name" value="sufS"/>
    <property type="match status" value="1"/>
</dbReference>
<keyword evidence="4 9" id="KW-0808">Transferase</keyword>
<keyword evidence="10" id="KW-1185">Reference proteome</keyword>
<feature type="domain" description="Aminotransferase class V" evidence="7">
    <location>
        <begin position="182"/>
        <end position="552"/>
    </location>
</feature>
<organism evidence="9 10">
    <name type="scientific">Stieleria marina</name>
    <dbReference type="NCBI Taxonomy" id="1930275"/>
    <lineage>
        <taxon>Bacteria</taxon>
        <taxon>Pseudomonadati</taxon>
        <taxon>Planctomycetota</taxon>
        <taxon>Planctomycetia</taxon>
        <taxon>Pirellulales</taxon>
        <taxon>Pirellulaceae</taxon>
        <taxon>Stieleria</taxon>
    </lineage>
</organism>
<dbReference type="AlphaFoldDB" id="A0A517NWP3"/>
<dbReference type="PANTHER" id="PTHR43586">
    <property type="entry name" value="CYSTEINE DESULFURASE"/>
    <property type="match status" value="1"/>
</dbReference>
<dbReference type="Gene3D" id="3.90.1010.10">
    <property type="match status" value="1"/>
</dbReference>
<evidence type="ECO:0000256" key="4">
    <source>
        <dbReference type="ARBA" id="ARBA00022679"/>
    </source>
</evidence>
<reference evidence="9 10" key="1">
    <citation type="submission" date="2019-02" db="EMBL/GenBank/DDBJ databases">
        <title>Deep-cultivation of Planctomycetes and their phenomic and genomic characterization uncovers novel biology.</title>
        <authorList>
            <person name="Wiegand S."/>
            <person name="Jogler M."/>
            <person name="Boedeker C."/>
            <person name="Pinto D."/>
            <person name="Vollmers J."/>
            <person name="Rivas-Marin E."/>
            <person name="Kohn T."/>
            <person name="Peeters S.H."/>
            <person name="Heuer A."/>
            <person name="Rast P."/>
            <person name="Oberbeckmann S."/>
            <person name="Bunk B."/>
            <person name="Jeske O."/>
            <person name="Meyerdierks A."/>
            <person name="Storesund J.E."/>
            <person name="Kallscheuer N."/>
            <person name="Luecker S."/>
            <person name="Lage O.M."/>
            <person name="Pohl T."/>
            <person name="Merkel B.J."/>
            <person name="Hornburger P."/>
            <person name="Mueller R.-W."/>
            <person name="Bruemmer F."/>
            <person name="Labrenz M."/>
            <person name="Spormann A.M."/>
            <person name="Op den Camp H."/>
            <person name="Overmann J."/>
            <person name="Amann R."/>
            <person name="Jetten M.S.M."/>
            <person name="Mascher T."/>
            <person name="Medema M.H."/>
            <person name="Devos D.P."/>
            <person name="Kaster A.-K."/>
            <person name="Ovreas L."/>
            <person name="Rohde M."/>
            <person name="Galperin M.Y."/>
            <person name="Jogler C."/>
        </authorList>
    </citation>
    <scope>NUCLEOTIDE SEQUENCE [LARGE SCALE GENOMIC DNA]</scope>
    <source>
        <strain evidence="9 10">K23_9</strain>
    </source>
</reference>
<dbReference type="GO" id="GO:0031071">
    <property type="term" value="F:cysteine desulfurase activity"/>
    <property type="evidence" value="ECO:0007669"/>
    <property type="project" value="UniProtKB-EC"/>
</dbReference>
<feature type="domain" description="Fe-S metabolism associated" evidence="8">
    <location>
        <begin position="8"/>
        <end position="130"/>
    </location>
</feature>
<dbReference type="GO" id="GO:0006534">
    <property type="term" value="P:cysteine metabolic process"/>
    <property type="evidence" value="ECO:0007669"/>
    <property type="project" value="InterPro"/>
</dbReference>
<evidence type="ECO:0000256" key="6">
    <source>
        <dbReference type="ARBA" id="ARBA00050776"/>
    </source>
</evidence>
<dbReference type="Gene3D" id="3.40.640.10">
    <property type="entry name" value="Type I PLP-dependent aspartate aminotransferase-like (Major domain)"/>
    <property type="match status" value="1"/>
</dbReference>
<comment type="similarity">
    <text evidence="2">Belongs to the class-V pyridoxal-phosphate-dependent aminotransferase family. Csd subfamily.</text>
</comment>
<sequence>MSVVEDLIEEFAELDEREANQLLDELGRELPKLDDALYSKENLVAGCQSRVWIVQSFDENAPHPLQIQADSDAIVVKGLVYLLLQIYRGKTADEILAVDYVEIFDRLQLSRLITPQRKNGLFSMVNTIRDHAAKQLGQTSAPVISPTVDLDAGRPAIRLSIDGVASHFPILNRPLPNGKRTIFLDSGASAQKPKVVIDKEREVQEEYYANAFRGRYYFGQRIDDAIESTRQATANLVGAGRPDEIVFTAGTTMSINMVASAYGDKNVRPGDEIVITELEHHANFVPWQALAKRRGAKLRILPITNDGLLSNEAIESTINEKTAIVAVTSMSNVLGTLPPIEKITHLAHQCGAVVLVDAAQSIPHQRIDVVKSEIDFLTFSGHKLYGPTGVGVLYGRYDLLTEMDPFMYGGHMISQVGREESNWALPPAKFEAGTMPIVQIVSLGAAIEFVNAVGLDVIGKHEHSLLQLAHQRLTEIDGLTIYGPQPDNKGSIVSFSIQGVSSEDLAIRLDEAGIFTRHGHHCAMVLHERLGVPATTRASIGMYNTTEDIDELARTVKSAVKQLRV</sequence>
<evidence type="ECO:0000256" key="1">
    <source>
        <dbReference type="ARBA" id="ARBA00001933"/>
    </source>
</evidence>
<dbReference type="EC" id="2.8.1.7" evidence="3"/>
<evidence type="ECO:0000313" key="9">
    <source>
        <dbReference type="EMBL" id="QDT11553.1"/>
    </source>
</evidence>
<dbReference type="SUPFAM" id="SSF82649">
    <property type="entry name" value="SufE/NifU"/>
    <property type="match status" value="1"/>
</dbReference>
<keyword evidence="5" id="KW-0663">Pyridoxal phosphate</keyword>
<dbReference type="InterPro" id="IPR010970">
    <property type="entry name" value="Cys_dSase_SufS"/>
</dbReference>
<dbReference type="InterPro" id="IPR015424">
    <property type="entry name" value="PyrdxlP-dep_Trfase"/>
</dbReference>
<proteinExistence type="inferred from homology"/>
<evidence type="ECO:0000313" key="10">
    <source>
        <dbReference type="Proteomes" id="UP000319817"/>
    </source>
</evidence>
<accession>A0A517NWP3</accession>
<gene>
    <name evidence="9" type="primary">csd_1</name>
    <name evidence="9" type="ORF">K239x_35510</name>
</gene>
<dbReference type="InterPro" id="IPR020578">
    <property type="entry name" value="Aminotrans_V_PyrdxlP_BS"/>
</dbReference>
<evidence type="ECO:0000259" key="8">
    <source>
        <dbReference type="Pfam" id="PF02657"/>
    </source>
</evidence>
<dbReference type="Pfam" id="PF00266">
    <property type="entry name" value="Aminotran_5"/>
    <property type="match status" value="1"/>
</dbReference>
<dbReference type="CDD" id="cd06453">
    <property type="entry name" value="SufS_like"/>
    <property type="match status" value="1"/>
</dbReference>
<evidence type="ECO:0000259" key="7">
    <source>
        <dbReference type="Pfam" id="PF00266"/>
    </source>
</evidence>
<dbReference type="PROSITE" id="PS00595">
    <property type="entry name" value="AA_TRANSFER_CLASS_5"/>
    <property type="match status" value="1"/>
</dbReference>